<dbReference type="Proteomes" id="UP000521748">
    <property type="component" value="Unassembled WGS sequence"/>
</dbReference>
<keyword evidence="2" id="KW-1185">Reference proteome</keyword>
<evidence type="ECO:0000313" key="2">
    <source>
        <dbReference type="Proteomes" id="UP000521748"/>
    </source>
</evidence>
<sequence>MPEMMTAYSPATSHSKSDEDLRKKLQIILRHVSSVATLINERWGIVHAGRQLLGLF</sequence>
<name>A0A7Y9LSA6_9MICC</name>
<comment type="caution">
    <text evidence="1">The sequence shown here is derived from an EMBL/GenBank/DDBJ whole genome shotgun (WGS) entry which is preliminary data.</text>
</comment>
<protein>
    <submittedName>
        <fullName evidence="1">Uncharacterized protein</fullName>
    </submittedName>
</protein>
<proteinExistence type="predicted"/>
<gene>
    <name evidence="1" type="ORF">FHU41_000896</name>
</gene>
<accession>A0A7Y9LSA6</accession>
<dbReference type="EMBL" id="JACBYQ010000001">
    <property type="protein sequence ID" value="NYE94675.1"/>
    <property type="molecule type" value="Genomic_DNA"/>
</dbReference>
<organism evidence="1 2">
    <name type="scientific">Psychromicrobium silvestre</name>
    <dbReference type="NCBI Taxonomy" id="1645614"/>
    <lineage>
        <taxon>Bacteria</taxon>
        <taxon>Bacillati</taxon>
        <taxon>Actinomycetota</taxon>
        <taxon>Actinomycetes</taxon>
        <taxon>Micrococcales</taxon>
        <taxon>Micrococcaceae</taxon>
        <taxon>Psychromicrobium</taxon>
    </lineage>
</organism>
<reference evidence="1 2" key="1">
    <citation type="submission" date="2020-07" db="EMBL/GenBank/DDBJ databases">
        <title>Sequencing the genomes of 1000 actinobacteria strains.</title>
        <authorList>
            <person name="Klenk H.-P."/>
        </authorList>
    </citation>
    <scope>NUCLEOTIDE SEQUENCE [LARGE SCALE GENOMIC DNA]</scope>
    <source>
        <strain evidence="1 2">DSM 102047</strain>
    </source>
</reference>
<evidence type="ECO:0000313" key="1">
    <source>
        <dbReference type="EMBL" id="NYE94675.1"/>
    </source>
</evidence>
<dbReference type="AlphaFoldDB" id="A0A7Y9LSA6"/>